<comment type="caution">
    <text evidence="2">The sequence shown here is derived from an EMBL/GenBank/DDBJ whole genome shotgun (WGS) entry which is preliminary data.</text>
</comment>
<feature type="domain" description="ABC-type transport auxiliary lipoprotein component" evidence="1">
    <location>
        <begin position="57"/>
        <end position="202"/>
    </location>
</feature>
<evidence type="ECO:0000313" key="2">
    <source>
        <dbReference type="EMBL" id="CCW19874.1"/>
    </source>
</evidence>
<reference evidence="3" key="2">
    <citation type="submission" date="2013-04" db="EMBL/GenBank/DDBJ databases">
        <title>Bisphenol A degrading Sphingobium sp. strain BiD32.</title>
        <authorList>
            <person name="Nielsen J.L."/>
            <person name="Zhou N.A."/>
            <person name="Kjeldal H."/>
        </authorList>
    </citation>
    <scope>NUCLEOTIDE SEQUENCE [LARGE SCALE GENOMIC DNA]</scope>
    <source>
        <strain evidence="3">BiD32</strain>
    </source>
</reference>
<dbReference type="InterPro" id="IPR005586">
    <property type="entry name" value="ABC_trans_aux"/>
</dbReference>
<accession>N1MSZ9</accession>
<sequence length="210" mass="21823">MMRGTRRMFNRQTRSAIVALTAAFLLAGCVSFGAKPPEQLLALSAAQRVAPGRLLTGAQGPSLTVADPEAPKMLDTVRVPVQLSPTSVAYVTKVQWSDTPRHLFQKLLAETISATSNRIVLDPGQYAGDAGQRLMGELVAFGIDAPGNSAVVTYDAILTKGSGTVIARQRFTASVPVGAKIEAGTIGAPLNAAANKVAADVAAWLATQPG</sequence>
<protein>
    <recommendedName>
        <fullName evidence="1">ABC-type transport auxiliary lipoprotein component domain-containing protein</fullName>
    </recommendedName>
</protein>
<dbReference type="EMBL" id="CAVK010000237">
    <property type="protein sequence ID" value="CCW19874.1"/>
    <property type="molecule type" value="Genomic_DNA"/>
</dbReference>
<keyword evidence="3" id="KW-1185">Reference proteome</keyword>
<dbReference type="Pfam" id="PF03886">
    <property type="entry name" value="ABC_trans_aux"/>
    <property type="match status" value="1"/>
</dbReference>
<reference evidence="2 3" key="1">
    <citation type="submission" date="2013-03" db="EMBL/GenBank/DDBJ databases">
        <authorList>
            <person name="Le V."/>
        </authorList>
    </citation>
    <scope>NUCLEOTIDE SEQUENCE [LARGE SCALE GENOMIC DNA]</scope>
    <source>
        <strain evidence="2 3">BiD32</strain>
    </source>
</reference>
<proteinExistence type="predicted"/>
<dbReference type="Proteomes" id="UP000013201">
    <property type="component" value="Unassembled WGS sequence"/>
</dbReference>
<dbReference type="PROSITE" id="PS51257">
    <property type="entry name" value="PROKAR_LIPOPROTEIN"/>
    <property type="match status" value="1"/>
</dbReference>
<evidence type="ECO:0000259" key="1">
    <source>
        <dbReference type="Pfam" id="PF03886"/>
    </source>
</evidence>
<dbReference type="Gene3D" id="3.40.50.10610">
    <property type="entry name" value="ABC-type transport auxiliary lipoprotein component"/>
    <property type="match status" value="1"/>
</dbReference>
<gene>
    <name evidence="2" type="ORF">EBBID32_42440</name>
</gene>
<evidence type="ECO:0000313" key="3">
    <source>
        <dbReference type="Proteomes" id="UP000013201"/>
    </source>
</evidence>
<name>N1MSZ9_9SPHN</name>
<dbReference type="AlphaFoldDB" id="N1MSZ9"/>
<organism evidence="2 3">
    <name type="scientific">Sphingobium indicum BiD32</name>
    <dbReference type="NCBI Taxonomy" id="1301087"/>
    <lineage>
        <taxon>Bacteria</taxon>
        <taxon>Pseudomonadati</taxon>
        <taxon>Pseudomonadota</taxon>
        <taxon>Alphaproteobacteria</taxon>
        <taxon>Sphingomonadales</taxon>
        <taxon>Sphingomonadaceae</taxon>
        <taxon>Sphingobium</taxon>
    </lineage>
</organism>
<dbReference type="SUPFAM" id="SSF159594">
    <property type="entry name" value="XCC0632-like"/>
    <property type="match status" value="1"/>
</dbReference>